<organism evidence="2 3">
    <name type="scientific">Mycena metata</name>
    <dbReference type="NCBI Taxonomy" id="1033252"/>
    <lineage>
        <taxon>Eukaryota</taxon>
        <taxon>Fungi</taxon>
        <taxon>Dikarya</taxon>
        <taxon>Basidiomycota</taxon>
        <taxon>Agaricomycotina</taxon>
        <taxon>Agaricomycetes</taxon>
        <taxon>Agaricomycetidae</taxon>
        <taxon>Agaricales</taxon>
        <taxon>Marasmiineae</taxon>
        <taxon>Mycenaceae</taxon>
        <taxon>Mycena</taxon>
    </lineage>
</organism>
<evidence type="ECO:0000313" key="2">
    <source>
        <dbReference type="EMBL" id="KAJ7735485.1"/>
    </source>
</evidence>
<dbReference type="EMBL" id="JARKIB010000126">
    <property type="protein sequence ID" value="KAJ7735485.1"/>
    <property type="molecule type" value="Genomic_DNA"/>
</dbReference>
<feature type="compositionally biased region" description="Low complexity" evidence="1">
    <location>
        <begin position="138"/>
        <end position="159"/>
    </location>
</feature>
<evidence type="ECO:0000256" key="1">
    <source>
        <dbReference type="SAM" id="MobiDB-lite"/>
    </source>
</evidence>
<sequence>RHAAKQKRGAPSLRVRPSDAKLAVPDCVYTEGGHRRKWTRDHPAPPRTSQVCNWPLIIALAPFLESLGYGTGTTRTFSTCPLAHALIPRIGLYHHHSFELAVKRLPTPAAGGILAPTPRSPHPPAPGRRFQNPRRIPRVSSFSSSSLRRTHPSLATATRAASAAAVDARAI</sequence>
<keyword evidence="3" id="KW-1185">Reference proteome</keyword>
<reference evidence="2" key="1">
    <citation type="submission" date="2023-03" db="EMBL/GenBank/DDBJ databases">
        <title>Massive genome expansion in bonnet fungi (Mycena s.s.) driven by repeated elements and novel gene families across ecological guilds.</title>
        <authorList>
            <consortium name="Lawrence Berkeley National Laboratory"/>
            <person name="Harder C.B."/>
            <person name="Miyauchi S."/>
            <person name="Viragh M."/>
            <person name="Kuo A."/>
            <person name="Thoen E."/>
            <person name="Andreopoulos B."/>
            <person name="Lu D."/>
            <person name="Skrede I."/>
            <person name="Drula E."/>
            <person name="Henrissat B."/>
            <person name="Morin E."/>
            <person name="Kohler A."/>
            <person name="Barry K."/>
            <person name="LaButti K."/>
            <person name="Morin E."/>
            <person name="Salamov A."/>
            <person name="Lipzen A."/>
            <person name="Mereny Z."/>
            <person name="Hegedus B."/>
            <person name="Baldrian P."/>
            <person name="Stursova M."/>
            <person name="Weitz H."/>
            <person name="Taylor A."/>
            <person name="Grigoriev I.V."/>
            <person name="Nagy L.G."/>
            <person name="Martin F."/>
            <person name="Kauserud H."/>
        </authorList>
    </citation>
    <scope>NUCLEOTIDE SEQUENCE</scope>
    <source>
        <strain evidence="2">CBHHK182m</strain>
    </source>
</reference>
<dbReference type="Proteomes" id="UP001215598">
    <property type="component" value="Unassembled WGS sequence"/>
</dbReference>
<name>A0AAD7I5J8_9AGAR</name>
<proteinExistence type="predicted"/>
<dbReference type="AlphaFoldDB" id="A0AAD7I5J8"/>
<feature type="non-terminal residue" evidence="2">
    <location>
        <position position="171"/>
    </location>
</feature>
<evidence type="ECO:0000313" key="3">
    <source>
        <dbReference type="Proteomes" id="UP001215598"/>
    </source>
</evidence>
<feature type="region of interest" description="Disordered" evidence="1">
    <location>
        <begin position="114"/>
        <end position="159"/>
    </location>
</feature>
<gene>
    <name evidence="2" type="ORF">B0H16DRAFT_1575874</name>
</gene>
<accession>A0AAD7I5J8</accession>
<comment type="caution">
    <text evidence="2">The sequence shown here is derived from an EMBL/GenBank/DDBJ whole genome shotgun (WGS) entry which is preliminary data.</text>
</comment>
<protein>
    <submittedName>
        <fullName evidence="2">Uncharacterized protein</fullName>
    </submittedName>
</protein>